<dbReference type="EMBL" id="DXGF01000075">
    <property type="protein sequence ID" value="HIW83484.1"/>
    <property type="molecule type" value="Genomic_DNA"/>
</dbReference>
<keyword evidence="6 12" id="KW-0067">ATP-binding</keyword>
<dbReference type="CDD" id="cd03255">
    <property type="entry name" value="ABC_MJ0796_LolCDE_FtsE"/>
    <property type="match status" value="1"/>
</dbReference>
<comment type="caution">
    <text evidence="12">The sequence shown here is derived from an EMBL/GenBank/DDBJ whole genome shotgun (WGS) entry which is preliminary data.</text>
</comment>
<comment type="subcellular location">
    <subcellularLocation>
        <location evidence="1">Cell inner membrane</location>
        <topology evidence="1">Multi-pass membrane protein</topology>
    </subcellularLocation>
</comment>
<evidence type="ECO:0000256" key="6">
    <source>
        <dbReference type="ARBA" id="ARBA00022840"/>
    </source>
</evidence>
<dbReference type="Pfam" id="PF02687">
    <property type="entry name" value="FtsX"/>
    <property type="match status" value="1"/>
</dbReference>
<dbReference type="Proteomes" id="UP000824263">
    <property type="component" value="Unassembled WGS sequence"/>
</dbReference>
<dbReference type="GO" id="GO:0005886">
    <property type="term" value="C:plasma membrane"/>
    <property type="evidence" value="ECO:0007669"/>
    <property type="project" value="UniProtKB-SubCell"/>
</dbReference>
<dbReference type="GO" id="GO:0016887">
    <property type="term" value="F:ATP hydrolysis activity"/>
    <property type="evidence" value="ECO:0007669"/>
    <property type="project" value="InterPro"/>
</dbReference>
<dbReference type="InterPro" id="IPR003593">
    <property type="entry name" value="AAA+_ATPase"/>
</dbReference>
<dbReference type="GO" id="GO:0005524">
    <property type="term" value="F:ATP binding"/>
    <property type="evidence" value="ECO:0007669"/>
    <property type="project" value="UniProtKB-KW"/>
</dbReference>
<dbReference type="GO" id="GO:0098796">
    <property type="term" value="C:membrane protein complex"/>
    <property type="evidence" value="ECO:0007669"/>
    <property type="project" value="UniProtKB-ARBA"/>
</dbReference>
<name>A0A9D1R9K5_9FIRM</name>
<evidence type="ECO:0000256" key="1">
    <source>
        <dbReference type="ARBA" id="ARBA00004429"/>
    </source>
</evidence>
<keyword evidence="8 10" id="KW-0472">Membrane</keyword>
<dbReference type="InterPro" id="IPR017911">
    <property type="entry name" value="MacB-like_ATP-bd"/>
</dbReference>
<evidence type="ECO:0000256" key="8">
    <source>
        <dbReference type="ARBA" id="ARBA00023136"/>
    </source>
</evidence>
<evidence type="ECO:0000313" key="12">
    <source>
        <dbReference type="EMBL" id="HIW83484.1"/>
    </source>
</evidence>
<reference evidence="12" key="2">
    <citation type="submission" date="2021-04" db="EMBL/GenBank/DDBJ databases">
        <authorList>
            <person name="Gilroy R."/>
        </authorList>
    </citation>
    <scope>NUCLEOTIDE SEQUENCE</scope>
    <source>
        <strain evidence="12">ChiSxjej1B13-11762</strain>
    </source>
</reference>
<reference evidence="12" key="1">
    <citation type="journal article" date="2021" name="PeerJ">
        <title>Extensive microbial diversity within the chicken gut microbiome revealed by metagenomics and culture.</title>
        <authorList>
            <person name="Gilroy R."/>
            <person name="Ravi A."/>
            <person name="Getino M."/>
            <person name="Pursley I."/>
            <person name="Horton D.L."/>
            <person name="Alikhan N.F."/>
            <person name="Baker D."/>
            <person name="Gharbi K."/>
            <person name="Hall N."/>
            <person name="Watson M."/>
            <person name="Adriaenssens E.M."/>
            <person name="Foster-Nyarko E."/>
            <person name="Jarju S."/>
            <person name="Secka A."/>
            <person name="Antonio M."/>
            <person name="Oren A."/>
            <person name="Chaudhuri R.R."/>
            <person name="La Ragione R."/>
            <person name="Hildebrand F."/>
            <person name="Pallen M.J."/>
        </authorList>
    </citation>
    <scope>NUCLEOTIDE SEQUENCE</scope>
    <source>
        <strain evidence="12">ChiSxjej1B13-11762</strain>
    </source>
</reference>
<evidence type="ECO:0000256" key="5">
    <source>
        <dbReference type="ARBA" id="ARBA00022741"/>
    </source>
</evidence>
<dbReference type="InterPro" id="IPR003439">
    <property type="entry name" value="ABC_transporter-like_ATP-bd"/>
</dbReference>
<protein>
    <submittedName>
        <fullName evidence="12">ABC transporter ATP-binding protein/permease</fullName>
    </submittedName>
</protein>
<dbReference type="PROSITE" id="PS00211">
    <property type="entry name" value="ABC_TRANSPORTER_1"/>
    <property type="match status" value="1"/>
</dbReference>
<evidence type="ECO:0000256" key="10">
    <source>
        <dbReference type="SAM" id="Phobius"/>
    </source>
</evidence>
<dbReference type="PROSITE" id="PS50893">
    <property type="entry name" value="ABC_TRANSPORTER_2"/>
    <property type="match status" value="1"/>
</dbReference>
<dbReference type="InterPro" id="IPR003838">
    <property type="entry name" value="ABC3_permease_C"/>
</dbReference>
<dbReference type="SMART" id="SM00382">
    <property type="entry name" value="AAA"/>
    <property type="match status" value="1"/>
</dbReference>
<keyword evidence="5" id="KW-0547">Nucleotide-binding</keyword>
<evidence type="ECO:0000256" key="9">
    <source>
        <dbReference type="ARBA" id="ARBA00038388"/>
    </source>
</evidence>
<organism evidence="12 13">
    <name type="scientific">Candidatus Dorea gallistercoris</name>
    <dbReference type="NCBI Taxonomy" id="2838542"/>
    <lineage>
        <taxon>Bacteria</taxon>
        <taxon>Bacillati</taxon>
        <taxon>Bacillota</taxon>
        <taxon>Clostridia</taxon>
        <taxon>Lachnospirales</taxon>
        <taxon>Lachnospiraceae</taxon>
        <taxon>Dorea</taxon>
    </lineage>
</organism>
<gene>
    <name evidence="12" type="ORF">H9873_04090</name>
</gene>
<evidence type="ECO:0000259" key="11">
    <source>
        <dbReference type="PROSITE" id="PS50893"/>
    </source>
</evidence>
<evidence type="ECO:0000256" key="3">
    <source>
        <dbReference type="ARBA" id="ARBA00022475"/>
    </source>
</evidence>
<sequence length="1186" mass="129483">MLQIKHIRKEYRTGTLVQKALDDVSLNLRDNEFVAILGPSGSGKTTLLNIIGGLDRYDSGDLIINGISTKKYKDRDWDSYRNHTIGFVFQSYNLIPHQTILANVELALTISGIEKTERRERAQKALDEVGLGDQVHKRPNQLSGGQMQRVAIARALVNDPDILLADEPTGALDSETSVQVMELLRQVAKDRLVVMVTHNPELADDYATRIVNLKDGKIRSDSDPFEIDETALEEPEHRNMGKSSMSFLTALSLSFNNLRTKKARTLLTSFAGSIGIIGISLILSLSNGVNAYIESIEKDTLSEYPLQIQSTGLDLTSMMAGGAGGSDSEKETGEVGVVQMMTNMFSTMDSNDLGSLKAYFDSGESGIETYTNAIEYSYSAVPQIYRLEETDVRQVHPDTSFEALGLGSSTASNSMMSAMMSTDIFYEMPENASLYKGQYDVKAGRWPESYDECVVVLTNSGSISDFMLYTLGLRDSVELDDMIQQFVDEENVDTPDDLGSYTYEDLLSASFKLVNRSDCYQYDSQYQVWTDKSGDTEYMRNLVENGADIKVVGVVQPSEDGNGFVLSSGIGYTPALTRYISQQAEESQIVQQQLENPDINVFTGEPFGEESSEDGFDMESLFTVDERKLQEAFGFDESAFSDLSDSFDFSSVFGSAGSSMDLSSLVDLGGIRVNLPDIGTVDLGALMGDLEIPISSEGYAQMIASLTEGYEQYIQSNPNTAYQELQNGFQDYLKSDAAKSIIQDAIEEIIANNATVTVTNTQIQELSDKLESGFITSVEGENYTDASEFYTALETYMAGAGSTAINEWANSIVKTADVTVSDAQMSSLSEELVSGYSSHIQQNDPQLPARMGLHFLQYLQTEDAQQRLAQGLASTVDTDALEEQLTDSVEAYMGGAMASYGSAISDALEEQISSAMQQMMSQIASGMEEAMGAAMSDIGNVLQNAMNIDADAFAEAFQMNMTGEDLTELMMSMNSGQSASYENNLTSLGYVDFDEPSAIDIYPIDFESKEHVVEILDDYNSRMEEEGKEEQVITYTDLVGSMMSSVTDIIDTISYVLIAFVAISLIVSSIMIGVITYISVLERKKEIGILRAIGASKQNISQVFNAETFIIGLCAGLIGIGATLLLLIPGNALIHYIADTTDVNAYLPVVPALILILLSVVLTLVGGLIPSRKAAKSDPVTALRTE</sequence>
<dbReference type="Pfam" id="PF00005">
    <property type="entry name" value="ABC_tran"/>
    <property type="match status" value="1"/>
</dbReference>
<dbReference type="PANTHER" id="PTHR42798">
    <property type="entry name" value="LIPOPROTEIN-RELEASING SYSTEM ATP-BINDING PROTEIN LOLD"/>
    <property type="match status" value="1"/>
</dbReference>
<keyword evidence="7 10" id="KW-1133">Transmembrane helix</keyword>
<proteinExistence type="inferred from homology"/>
<dbReference type="InterPro" id="IPR017871">
    <property type="entry name" value="ABC_transporter-like_CS"/>
</dbReference>
<feature type="transmembrane region" description="Helical" evidence="10">
    <location>
        <begin position="1102"/>
        <end position="1128"/>
    </location>
</feature>
<accession>A0A9D1R9K5</accession>
<evidence type="ECO:0000256" key="7">
    <source>
        <dbReference type="ARBA" id="ARBA00022989"/>
    </source>
</evidence>
<dbReference type="AlphaFoldDB" id="A0A9D1R9K5"/>
<dbReference type="SUPFAM" id="SSF52540">
    <property type="entry name" value="P-loop containing nucleoside triphosphate hydrolases"/>
    <property type="match status" value="1"/>
</dbReference>
<dbReference type="FunFam" id="3.40.50.300:FF:000032">
    <property type="entry name" value="Export ABC transporter ATP-binding protein"/>
    <property type="match status" value="1"/>
</dbReference>
<dbReference type="Gene3D" id="3.40.50.300">
    <property type="entry name" value="P-loop containing nucleotide triphosphate hydrolases"/>
    <property type="match status" value="1"/>
</dbReference>
<feature type="domain" description="ABC transporter" evidence="11">
    <location>
        <begin position="2"/>
        <end position="240"/>
    </location>
</feature>
<feature type="transmembrane region" description="Helical" evidence="10">
    <location>
        <begin position="1148"/>
        <end position="1169"/>
    </location>
</feature>
<dbReference type="PANTHER" id="PTHR42798:SF6">
    <property type="entry name" value="CELL DIVISION ATP-BINDING PROTEIN FTSE"/>
    <property type="match status" value="1"/>
</dbReference>
<evidence type="ECO:0000313" key="13">
    <source>
        <dbReference type="Proteomes" id="UP000824263"/>
    </source>
</evidence>
<comment type="similarity">
    <text evidence="9">Belongs to the ABC transporter superfamily. Macrolide exporter (TC 3.A.1.122) family.</text>
</comment>
<keyword evidence="2" id="KW-0813">Transport</keyword>
<dbReference type="GO" id="GO:0022857">
    <property type="term" value="F:transmembrane transporter activity"/>
    <property type="evidence" value="ECO:0007669"/>
    <property type="project" value="UniProtKB-ARBA"/>
</dbReference>
<feature type="transmembrane region" description="Helical" evidence="10">
    <location>
        <begin position="1053"/>
        <end position="1081"/>
    </location>
</feature>
<keyword evidence="4 10" id="KW-0812">Transmembrane</keyword>
<keyword evidence="3" id="KW-1003">Cell membrane</keyword>
<evidence type="ECO:0000256" key="4">
    <source>
        <dbReference type="ARBA" id="ARBA00022692"/>
    </source>
</evidence>
<evidence type="ECO:0000256" key="2">
    <source>
        <dbReference type="ARBA" id="ARBA00022448"/>
    </source>
</evidence>
<dbReference type="InterPro" id="IPR027417">
    <property type="entry name" value="P-loop_NTPase"/>
</dbReference>